<keyword evidence="3" id="KW-1185">Reference proteome</keyword>
<feature type="compositionally biased region" description="Basic residues" evidence="1">
    <location>
        <begin position="58"/>
        <end position="68"/>
    </location>
</feature>
<feature type="region of interest" description="Disordered" evidence="1">
    <location>
        <begin position="189"/>
        <end position="258"/>
    </location>
</feature>
<reference evidence="2 3" key="1">
    <citation type="journal article" date="2023" name="Commun. Biol.">
        <title>Genome analysis of Parmales, the sister group of diatoms, reveals the evolutionary specialization of diatoms from phago-mixotrophs to photoautotrophs.</title>
        <authorList>
            <person name="Ban H."/>
            <person name="Sato S."/>
            <person name="Yoshikawa S."/>
            <person name="Yamada K."/>
            <person name="Nakamura Y."/>
            <person name="Ichinomiya M."/>
            <person name="Sato N."/>
            <person name="Blanc-Mathieu R."/>
            <person name="Endo H."/>
            <person name="Kuwata A."/>
            <person name="Ogata H."/>
        </authorList>
    </citation>
    <scope>NUCLEOTIDE SEQUENCE [LARGE SCALE GENOMIC DNA]</scope>
</reference>
<evidence type="ECO:0000256" key="1">
    <source>
        <dbReference type="SAM" id="MobiDB-lite"/>
    </source>
</evidence>
<organism evidence="2 3">
    <name type="scientific">Tetraparma gracilis</name>
    <dbReference type="NCBI Taxonomy" id="2962635"/>
    <lineage>
        <taxon>Eukaryota</taxon>
        <taxon>Sar</taxon>
        <taxon>Stramenopiles</taxon>
        <taxon>Ochrophyta</taxon>
        <taxon>Bolidophyceae</taxon>
        <taxon>Parmales</taxon>
        <taxon>Triparmaceae</taxon>
        <taxon>Tetraparma</taxon>
    </lineage>
</organism>
<evidence type="ECO:0000313" key="2">
    <source>
        <dbReference type="EMBL" id="GMI27541.1"/>
    </source>
</evidence>
<feature type="compositionally biased region" description="Polar residues" evidence="1">
    <location>
        <begin position="733"/>
        <end position="746"/>
    </location>
</feature>
<feature type="region of interest" description="Disordered" evidence="1">
    <location>
        <begin position="414"/>
        <end position="434"/>
    </location>
</feature>
<feature type="compositionally biased region" description="Low complexity" evidence="1">
    <location>
        <begin position="723"/>
        <end position="732"/>
    </location>
</feature>
<feature type="compositionally biased region" description="Acidic residues" evidence="1">
    <location>
        <begin position="416"/>
        <end position="434"/>
    </location>
</feature>
<sequence length="766" mass="83090">MTTSAPTSAPSNSSKADRKTGQAAEAWKPYRPLGNMSSVLHLKLVHVKENQLTGEKSKARHVGKRGNKRAKDEEDEEDIEEPASLSLPGAPEKAPEKRPPPKPRMSLNRVLKLSRSRAFNLLQSRRRRGDFVGKFVAAGTDVGRHVTVRSAADCIAFALAHVRSAPDLSAVEADLFSILTRYDYTGVPGARADGIDRQSSRDSLHSMVSTDRGGSVSGSSVTQSKKEEKSLPSAPVGAAAAQHHQSAATAKRGPRQMGTITVKDKLDILLTSNGVAAAALPDGDEGGEGGGGHMQPKRPAVRPAQGKGGTGRFKFLADARINGASPPPGADAANKMSSLLHKMPRETARPPAVESLFETVRDIFDSRASLEARLGRRLAESDFNWPQAMLDRSKAFVAEPPKDLRAVMSRFKEAGGEEGGEMDDEELEEEEREEDIEILVTPRTFKSFREELSHNSRTATSNRQQTVSMRIHNSPWFIETARYTRDSLKGKRAPQCVLEFLVAVREIVTNGFEFDKPMMYDLMGKVLKPEDHKIYAVQHMTRRIREYVDMGPEEYLTWLKDLDIQPPAHLIREVKILLQRKKNIKSGKDVEKRGGRRKKKKAGYGQMGMTPSLAALGEDDDASADAGSNMGSRSYLNGLDSQAQLGAAPKSGGRQTIAENMSLAGMMMMEGVEGTDEEASEMGGGGGFSMVSAQSNSVTKIMSKFGVSEQRNFVDDNKVVVAGGASGRRGSSTGLSPQQRRGSNAGQAEILAGVMGGRRMSLSYTS</sequence>
<feature type="region of interest" description="Disordered" evidence="1">
    <location>
        <begin position="585"/>
        <end position="635"/>
    </location>
</feature>
<feature type="region of interest" description="Disordered" evidence="1">
    <location>
        <begin position="723"/>
        <end position="750"/>
    </location>
</feature>
<feature type="compositionally biased region" description="Low complexity" evidence="1">
    <location>
        <begin position="1"/>
        <end position="14"/>
    </location>
</feature>
<feature type="region of interest" description="Disordered" evidence="1">
    <location>
        <begin position="1"/>
        <end position="32"/>
    </location>
</feature>
<accession>A0ABQ6MKE7</accession>
<dbReference type="EMBL" id="BRYB01001517">
    <property type="protein sequence ID" value="GMI27541.1"/>
    <property type="molecule type" value="Genomic_DNA"/>
</dbReference>
<comment type="caution">
    <text evidence="2">The sequence shown here is derived from an EMBL/GenBank/DDBJ whole genome shotgun (WGS) entry which is preliminary data.</text>
</comment>
<protein>
    <submittedName>
        <fullName evidence="2">Uncharacterized protein</fullName>
    </submittedName>
</protein>
<feature type="region of interest" description="Disordered" evidence="1">
    <location>
        <begin position="282"/>
        <end position="308"/>
    </location>
</feature>
<proteinExistence type="predicted"/>
<evidence type="ECO:0000313" key="3">
    <source>
        <dbReference type="Proteomes" id="UP001165060"/>
    </source>
</evidence>
<feature type="compositionally biased region" description="Basic and acidic residues" evidence="1">
    <location>
        <begin position="193"/>
        <end position="204"/>
    </location>
</feature>
<dbReference type="Proteomes" id="UP001165060">
    <property type="component" value="Unassembled WGS sequence"/>
</dbReference>
<gene>
    <name evidence="2" type="ORF">TeGR_g13354</name>
</gene>
<name>A0ABQ6MKE7_9STRA</name>
<feature type="compositionally biased region" description="Low complexity" evidence="1">
    <location>
        <begin position="238"/>
        <end position="250"/>
    </location>
</feature>
<feature type="region of interest" description="Disordered" evidence="1">
    <location>
        <begin position="48"/>
        <end position="106"/>
    </location>
</feature>